<feature type="domain" description="Mechanosensitive ion channel MscS" evidence="9">
    <location>
        <begin position="39"/>
        <end position="102"/>
    </location>
</feature>
<dbReference type="SUPFAM" id="SSF82861">
    <property type="entry name" value="Mechanosensitive channel protein MscS (YggB), transmembrane region"/>
    <property type="match status" value="1"/>
</dbReference>
<evidence type="ECO:0000256" key="4">
    <source>
        <dbReference type="ARBA" id="ARBA00022692"/>
    </source>
</evidence>
<feature type="domain" description="Mechanosensitive ion channel transmembrane helices 2/3" evidence="10">
    <location>
        <begin position="1"/>
        <end position="36"/>
    </location>
</feature>
<dbReference type="InterPro" id="IPR023408">
    <property type="entry name" value="MscS_beta-dom_sf"/>
</dbReference>
<dbReference type="Pfam" id="PF00924">
    <property type="entry name" value="MS_channel_2nd"/>
    <property type="match status" value="1"/>
</dbReference>
<evidence type="ECO:0000256" key="6">
    <source>
        <dbReference type="ARBA" id="ARBA00023136"/>
    </source>
</evidence>
<evidence type="ECO:0000313" key="12">
    <source>
        <dbReference type="Proteomes" id="UP001285636"/>
    </source>
</evidence>
<dbReference type="InterPro" id="IPR045276">
    <property type="entry name" value="YbiO_bact"/>
</dbReference>
<evidence type="ECO:0000256" key="5">
    <source>
        <dbReference type="ARBA" id="ARBA00022989"/>
    </source>
</evidence>
<evidence type="ECO:0000259" key="9">
    <source>
        <dbReference type="Pfam" id="PF00924"/>
    </source>
</evidence>
<evidence type="ECO:0000256" key="8">
    <source>
        <dbReference type="SAM" id="Phobius"/>
    </source>
</evidence>
<comment type="function">
    <text evidence="7">May play a role in resistance to osmotic downshock.</text>
</comment>
<protein>
    <submittedName>
        <fullName evidence="11">Mechanosensitive ion channel</fullName>
    </submittedName>
</protein>
<gene>
    <name evidence="11" type="ORF">RYX45_20725</name>
</gene>
<keyword evidence="4 8" id="KW-0812">Transmembrane</keyword>
<keyword evidence="3" id="KW-1003">Cell membrane</keyword>
<dbReference type="InterPro" id="IPR010920">
    <property type="entry name" value="LSM_dom_sf"/>
</dbReference>
<organism evidence="11 12">
    <name type="scientific">Alkalihalophilus pseudofirmus</name>
    <name type="common">Bacillus pseudofirmus</name>
    <dbReference type="NCBI Taxonomy" id="79885"/>
    <lineage>
        <taxon>Bacteria</taxon>
        <taxon>Bacillati</taxon>
        <taxon>Bacillota</taxon>
        <taxon>Bacilli</taxon>
        <taxon>Bacillales</taxon>
        <taxon>Bacillaceae</taxon>
        <taxon>Alkalihalophilus</taxon>
    </lineage>
</organism>
<keyword evidence="5 8" id="KW-1133">Transmembrane helix</keyword>
<keyword evidence="6 8" id="KW-0472">Membrane</keyword>
<evidence type="ECO:0000256" key="1">
    <source>
        <dbReference type="ARBA" id="ARBA00004651"/>
    </source>
</evidence>
<comment type="subcellular location">
    <subcellularLocation>
        <location evidence="1">Cell membrane</location>
        <topology evidence="1">Multi-pass membrane protein</topology>
    </subcellularLocation>
</comment>
<feature type="non-terminal residue" evidence="11">
    <location>
        <position position="1"/>
    </location>
</feature>
<dbReference type="RefSeq" id="WP_323467819.1">
    <property type="nucleotide sequence ID" value="NZ_JAWJAY010000230.1"/>
</dbReference>
<name>A0AAJ2NS43_ALKPS</name>
<dbReference type="SUPFAM" id="SSF50182">
    <property type="entry name" value="Sm-like ribonucleoproteins"/>
    <property type="match status" value="1"/>
</dbReference>
<dbReference type="InterPro" id="IPR049142">
    <property type="entry name" value="MS_channel_1st"/>
</dbReference>
<comment type="similarity">
    <text evidence="2">Belongs to the MscS (TC 1.A.23) family.</text>
</comment>
<sequence length="115" mass="12185">VVYFIALMMVLSVFGIDAKALIAGAGVVGLAVGFGALSLVKDVISGFFIIFEDQFSVGDHIRVGEFEGNVETIGLRTTKLKSWTGELHILPNGNITEVTNFSVNNSIAVIDIAIA</sequence>
<comment type="caution">
    <text evidence="11">The sequence shown here is derived from an EMBL/GenBank/DDBJ whole genome shotgun (WGS) entry which is preliminary data.</text>
</comment>
<feature type="transmembrane region" description="Helical" evidence="8">
    <location>
        <begin position="20"/>
        <end position="40"/>
    </location>
</feature>
<dbReference type="FunFam" id="2.30.30.60:FF:000001">
    <property type="entry name" value="MscS Mechanosensitive ion channel"/>
    <property type="match status" value="1"/>
</dbReference>
<dbReference type="Pfam" id="PF21088">
    <property type="entry name" value="MS_channel_1st"/>
    <property type="match status" value="1"/>
</dbReference>
<dbReference type="InterPro" id="IPR011014">
    <property type="entry name" value="MscS_channel_TM-2"/>
</dbReference>
<dbReference type="Proteomes" id="UP001285636">
    <property type="component" value="Unassembled WGS sequence"/>
</dbReference>
<feature type="non-terminal residue" evidence="11">
    <location>
        <position position="115"/>
    </location>
</feature>
<dbReference type="Gene3D" id="1.10.287.1260">
    <property type="match status" value="1"/>
</dbReference>
<dbReference type="PANTHER" id="PTHR30460:SF0">
    <property type="entry name" value="MODERATE CONDUCTANCE MECHANOSENSITIVE CHANNEL YBIO"/>
    <property type="match status" value="1"/>
</dbReference>
<dbReference type="AlphaFoldDB" id="A0AAJ2NS43"/>
<reference evidence="11" key="1">
    <citation type="submission" date="2023-10" db="EMBL/GenBank/DDBJ databases">
        <title>Screening of Alkalihalophilus pseudofirmusBZ-TG-HK211 and Its Alleviation of Salt Stress on Rapeseed Growth.</title>
        <authorList>
            <person name="Zhao B."/>
            <person name="Guo T."/>
        </authorList>
    </citation>
    <scope>NUCLEOTIDE SEQUENCE</scope>
    <source>
        <strain evidence="11">BZ-TG-HK211</strain>
    </source>
</reference>
<dbReference type="PANTHER" id="PTHR30460">
    <property type="entry name" value="MODERATE CONDUCTANCE MECHANOSENSITIVE CHANNEL YBIO"/>
    <property type="match status" value="1"/>
</dbReference>
<evidence type="ECO:0000256" key="2">
    <source>
        <dbReference type="ARBA" id="ARBA00008017"/>
    </source>
</evidence>
<dbReference type="GO" id="GO:0005886">
    <property type="term" value="C:plasma membrane"/>
    <property type="evidence" value="ECO:0007669"/>
    <property type="project" value="UniProtKB-SubCell"/>
</dbReference>
<evidence type="ECO:0000256" key="3">
    <source>
        <dbReference type="ARBA" id="ARBA00022475"/>
    </source>
</evidence>
<dbReference type="GO" id="GO:0008381">
    <property type="term" value="F:mechanosensitive monoatomic ion channel activity"/>
    <property type="evidence" value="ECO:0007669"/>
    <property type="project" value="InterPro"/>
</dbReference>
<evidence type="ECO:0000259" key="10">
    <source>
        <dbReference type="Pfam" id="PF21088"/>
    </source>
</evidence>
<evidence type="ECO:0000313" key="11">
    <source>
        <dbReference type="EMBL" id="MDV2887601.1"/>
    </source>
</evidence>
<dbReference type="EMBL" id="JAWJAY010000230">
    <property type="protein sequence ID" value="MDV2887601.1"/>
    <property type="molecule type" value="Genomic_DNA"/>
</dbReference>
<accession>A0AAJ2NS43</accession>
<evidence type="ECO:0000256" key="7">
    <source>
        <dbReference type="ARBA" id="ARBA00059688"/>
    </source>
</evidence>
<proteinExistence type="inferred from homology"/>
<dbReference type="Gene3D" id="2.30.30.60">
    <property type="match status" value="1"/>
</dbReference>
<dbReference type="InterPro" id="IPR006685">
    <property type="entry name" value="MscS_channel_2nd"/>
</dbReference>